<feature type="repeat" description="Solcar" evidence="9">
    <location>
        <begin position="151"/>
        <end position="244"/>
    </location>
</feature>
<keyword evidence="8 9" id="KW-0472">Membrane</keyword>
<evidence type="ECO:0000256" key="6">
    <source>
        <dbReference type="ARBA" id="ARBA00022989"/>
    </source>
</evidence>
<dbReference type="PANTHER" id="PTHR45624">
    <property type="entry name" value="MITOCHONDRIAL BASIC AMINO ACIDS TRANSPORTER-RELATED"/>
    <property type="match status" value="1"/>
</dbReference>
<gene>
    <name evidence="11" type="ORF">DERYTH_LOCUS17942</name>
</gene>
<keyword evidence="3 10" id="KW-0813">Transport</keyword>
<accession>A0A9N9J2C6</accession>
<organism evidence="11 12">
    <name type="scientific">Dentiscutata erythropus</name>
    <dbReference type="NCBI Taxonomy" id="1348616"/>
    <lineage>
        <taxon>Eukaryota</taxon>
        <taxon>Fungi</taxon>
        <taxon>Fungi incertae sedis</taxon>
        <taxon>Mucoromycota</taxon>
        <taxon>Glomeromycotina</taxon>
        <taxon>Glomeromycetes</taxon>
        <taxon>Diversisporales</taxon>
        <taxon>Gigasporaceae</taxon>
        <taxon>Dentiscutata</taxon>
    </lineage>
</organism>
<dbReference type="Gene3D" id="1.50.40.10">
    <property type="entry name" value="Mitochondrial carrier domain"/>
    <property type="match status" value="2"/>
</dbReference>
<dbReference type="PROSITE" id="PS50920">
    <property type="entry name" value="SOLCAR"/>
    <property type="match status" value="3"/>
</dbReference>
<name>A0A9N9J2C6_9GLOM</name>
<feature type="repeat" description="Solcar" evidence="9">
    <location>
        <begin position="254"/>
        <end position="343"/>
    </location>
</feature>
<reference evidence="11" key="1">
    <citation type="submission" date="2021-06" db="EMBL/GenBank/DDBJ databases">
        <authorList>
            <person name="Kallberg Y."/>
            <person name="Tangrot J."/>
            <person name="Rosling A."/>
        </authorList>
    </citation>
    <scope>NUCLEOTIDE SEQUENCE</scope>
    <source>
        <strain evidence="11">MA453B</strain>
    </source>
</reference>
<dbReference type="InterPro" id="IPR018108">
    <property type="entry name" value="MCP_transmembrane"/>
</dbReference>
<dbReference type="EMBL" id="CAJVPY010017547">
    <property type="protein sequence ID" value="CAG8762435.1"/>
    <property type="molecule type" value="Genomic_DNA"/>
</dbReference>
<evidence type="ECO:0000256" key="1">
    <source>
        <dbReference type="ARBA" id="ARBA00004225"/>
    </source>
</evidence>
<evidence type="ECO:0000256" key="8">
    <source>
        <dbReference type="ARBA" id="ARBA00023136"/>
    </source>
</evidence>
<sequence length="347" mass="38274">LGMIDTSQKAGIMIDTSQKGGIMIDTSQKGGIMIDTLQKGGLMIAIKECASGTVGGITQVLVGQPFNTVKVRLQTQPIPIPGQPPLYSSMLDCVRKTSKEGFSAFYKGTTMPLVGIGACVSIQFAVLEHMKRYFNKVNERNGNKNSLLTNSQFFMSGAAAGIANSVISGPVEHIRTRLQVQITPTQSNSSAKKSMLYSGPIDCIKKIYSSHGIRGIYKGQMMTMVREFHGYGTYFFLYEFLKRSDGYGKNPRGIESWKSYLFGALAGYGMWLIIYPLDIVKSKIQTDGFTPQTRKYKGALDCFSRTYRYEGLRGFFKGFGTVMLRAGPVNASTFMAYELAMKGFDKL</sequence>
<dbReference type="OrthoDB" id="409586at2759"/>
<dbReference type="GO" id="GO:0000064">
    <property type="term" value="F:L-ornithine transmembrane transporter activity"/>
    <property type="evidence" value="ECO:0007669"/>
    <property type="project" value="TreeGrafter"/>
</dbReference>
<dbReference type="Proteomes" id="UP000789405">
    <property type="component" value="Unassembled WGS sequence"/>
</dbReference>
<evidence type="ECO:0000256" key="5">
    <source>
        <dbReference type="ARBA" id="ARBA00022737"/>
    </source>
</evidence>
<proteinExistence type="inferred from homology"/>
<evidence type="ECO:0000313" key="12">
    <source>
        <dbReference type="Proteomes" id="UP000789405"/>
    </source>
</evidence>
<dbReference type="InterPro" id="IPR050567">
    <property type="entry name" value="Mitochondrial_Carrier"/>
</dbReference>
<dbReference type="AlphaFoldDB" id="A0A9N9J2C6"/>
<evidence type="ECO:0000256" key="4">
    <source>
        <dbReference type="ARBA" id="ARBA00022692"/>
    </source>
</evidence>
<keyword evidence="5" id="KW-0677">Repeat</keyword>
<keyword evidence="6" id="KW-1133">Transmembrane helix</keyword>
<comment type="similarity">
    <text evidence="2 10">Belongs to the mitochondrial carrier (TC 2.A.29) family.</text>
</comment>
<dbReference type="Pfam" id="PF00153">
    <property type="entry name" value="Mito_carr"/>
    <property type="match status" value="3"/>
</dbReference>
<dbReference type="GO" id="GO:0031966">
    <property type="term" value="C:mitochondrial membrane"/>
    <property type="evidence" value="ECO:0007669"/>
    <property type="project" value="UniProtKB-SubCell"/>
</dbReference>
<evidence type="ECO:0000256" key="10">
    <source>
        <dbReference type="RuleBase" id="RU000488"/>
    </source>
</evidence>
<evidence type="ECO:0000256" key="9">
    <source>
        <dbReference type="PROSITE-ProRule" id="PRU00282"/>
    </source>
</evidence>
<keyword evidence="4 9" id="KW-0812">Transmembrane</keyword>
<protein>
    <submittedName>
        <fullName evidence="11">6884_t:CDS:1</fullName>
    </submittedName>
</protein>
<dbReference type="InterPro" id="IPR023395">
    <property type="entry name" value="MCP_dom_sf"/>
</dbReference>
<feature type="repeat" description="Solcar" evidence="9">
    <location>
        <begin position="43"/>
        <end position="133"/>
    </location>
</feature>
<evidence type="ECO:0000313" key="11">
    <source>
        <dbReference type="EMBL" id="CAG8762435.1"/>
    </source>
</evidence>
<dbReference type="PANTHER" id="PTHR45624:SF12">
    <property type="entry name" value="MITOCHONDRIAL ORNITHINE TRANSPORTER 1"/>
    <property type="match status" value="1"/>
</dbReference>
<comment type="caution">
    <text evidence="11">The sequence shown here is derived from an EMBL/GenBank/DDBJ whole genome shotgun (WGS) entry which is preliminary data.</text>
</comment>
<keyword evidence="12" id="KW-1185">Reference proteome</keyword>
<dbReference type="GO" id="GO:1990575">
    <property type="term" value="P:mitochondrial L-ornithine transmembrane transport"/>
    <property type="evidence" value="ECO:0007669"/>
    <property type="project" value="TreeGrafter"/>
</dbReference>
<evidence type="ECO:0000256" key="2">
    <source>
        <dbReference type="ARBA" id="ARBA00006375"/>
    </source>
</evidence>
<evidence type="ECO:0000256" key="3">
    <source>
        <dbReference type="ARBA" id="ARBA00022448"/>
    </source>
</evidence>
<feature type="non-terminal residue" evidence="11">
    <location>
        <position position="1"/>
    </location>
</feature>
<keyword evidence="7" id="KW-0496">Mitochondrion</keyword>
<comment type="subcellular location">
    <subcellularLocation>
        <location evidence="1">Mitochondrion membrane</location>
        <topology evidence="1">Multi-pass membrane protein</topology>
    </subcellularLocation>
</comment>
<evidence type="ECO:0000256" key="7">
    <source>
        <dbReference type="ARBA" id="ARBA00023128"/>
    </source>
</evidence>
<dbReference type="SUPFAM" id="SSF103506">
    <property type="entry name" value="Mitochondrial carrier"/>
    <property type="match status" value="1"/>
</dbReference>